<keyword evidence="2" id="KW-1185">Reference proteome</keyword>
<dbReference type="GO" id="GO:0007165">
    <property type="term" value="P:signal transduction"/>
    <property type="evidence" value="ECO:0007669"/>
    <property type="project" value="InterPro"/>
</dbReference>
<dbReference type="PANTHER" id="PTHR15077">
    <property type="entry name" value="FAS-ASSOCIATING DEATH DOMAIN-CONTAINING PROTEIN FADD"/>
    <property type="match status" value="1"/>
</dbReference>
<dbReference type="Pfam" id="PF00531">
    <property type="entry name" value="Death"/>
    <property type="match status" value="2"/>
</dbReference>
<dbReference type="InterPro" id="IPR011029">
    <property type="entry name" value="DEATH-like_dom_sf"/>
</dbReference>
<protein>
    <submittedName>
        <fullName evidence="1">Uncharacterized protein</fullName>
    </submittedName>
</protein>
<dbReference type="OrthoDB" id="6047405at2759"/>
<dbReference type="SUPFAM" id="SSF47986">
    <property type="entry name" value="DEATH domain"/>
    <property type="match status" value="2"/>
</dbReference>
<comment type="caution">
    <text evidence="1">The sequence shown here is derived from an EMBL/GenBank/DDBJ whole genome shotgun (WGS) entry which is preliminary data.</text>
</comment>
<organism evidence="1 2">
    <name type="scientific">Owenia fusiformis</name>
    <name type="common">Polychaete worm</name>
    <dbReference type="NCBI Taxonomy" id="6347"/>
    <lineage>
        <taxon>Eukaryota</taxon>
        <taxon>Metazoa</taxon>
        <taxon>Spiralia</taxon>
        <taxon>Lophotrochozoa</taxon>
        <taxon>Annelida</taxon>
        <taxon>Polychaeta</taxon>
        <taxon>Sedentaria</taxon>
        <taxon>Canalipalpata</taxon>
        <taxon>Sabellida</taxon>
        <taxon>Oweniida</taxon>
        <taxon>Oweniidae</taxon>
        <taxon>Owenia</taxon>
    </lineage>
</organism>
<sequence length="253" mass="28059">MMVSLAKIQCLLAFCLVTTRADLDNVCLMNIGRQIGDDIQSLAIQLGLSNADIENIKQQHVTGNWGFQVLNKWKQRRDKHEDIQQLLAEALRKIERVDLAQQVLDCQSETFSDEGMTGAKRSHIEGNKFPLIAGIVIAGLVLVMVSIAVNLWMRERVGVSRGDSDALDPVLLEKIGKKIGSKVQSLAVHLGQRDNIENIKAGDPHNAGNWGYKILESWQQATEVPNQKEALIKILKDIGRNDLAGEVETYTPS</sequence>
<dbReference type="InterPro" id="IPR000488">
    <property type="entry name" value="Death_dom"/>
</dbReference>
<dbReference type="InterPro" id="IPR016729">
    <property type="entry name" value="FADD"/>
</dbReference>
<dbReference type="Gene3D" id="1.10.533.10">
    <property type="entry name" value="Death Domain, Fas"/>
    <property type="match status" value="2"/>
</dbReference>
<name>A0A8J1XFQ6_OWEFU</name>
<evidence type="ECO:0000313" key="1">
    <source>
        <dbReference type="EMBL" id="CAH1784605.1"/>
    </source>
</evidence>
<evidence type="ECO:0000313" key="2">
    <source>
        <dbReference type="Proteomes" id="UP000749559"/>
    </source>
</evidence>
<dbReference type="EMBL" id="CAIIXF020000005">
    <property type="protein sequence ID" value="CAH1784605.1"/>
    <property type="molecule type" value="Genomic_DNA"/>
</dbReference>
<reference evidence="1" key="1">
    <citation type="submission" date="2022-03" db="EMBL/GenBank/DDBJ databases">
        <authorList>
            <person name="Martin C."/>
        </authorList>
    </citation>
    <scope>NUCLEOTIDE SEQUENCE</scope>
</reference>
<dbReference type="AlphaFoldDB" id="A0A8J1XFQ6"/>
<dbReference type="Proteomes" id="UP000749559">
    <property type="component" value="Unassembled WGS sequence"/>
</dbReference>
<gene>
    <name evidence="1" type="ORF">OFUS_LOCUS10772</name>
</gene>
<dbReference type="CDD" id="cd01670">
    <property type="entry name" value="Death"/>
    <property type="match status" value="2"/>
</dbReference>
<proteinExistence type="predicted"/>
<accession>A0A8J1XFQ6</accession>
<dbReference type="PROSITE" id="PS50017">
    <property type="entry name" value="DEATH_DOMAIN"/>
    <property type="match status" value="2"/>
</dbReference>